<name>A0A0F9Q655_9ZZZZ</name>
<reference evidence="1" key="1">
    <citation type="journal article" date="2015" name="Nature">
        <title>Complex archaea that bridge the gap between prokaryotes and eukaryotes.</title>
        <authorList>
            <person name="Spang A."/>
            <person name="Saw J.H."/>
            <person name="Jorgensen S.L."/>
            <person name="Zaremba-Niedzwiedzka K."/>
            <person name="Martijn J."/>
            <person name="Lind A.E."/>
            <person name="van Eijk R."/>
            <person name="Schleper C."/>
            <person name="Guy L."/>
            <person name="Ettema T.J."/>
        </authorList>
    </citation>
    <scope>NUCLEOTIDE SEQUENCE</scope>
</reference>
<comment type="caution">
    <text evidence="1">The sequence shown here is derived from an EMBL/GenBank/DDBJ whole genome shotgun (WGS) entry which is preliminary data.</text>
</comment>
<organism evidence="1">
    <name type="scientific">marine sediment metagenome</name>
    <dbReference type="NCBI Taxonomy" id="412755"/>
    <lineage>
        <taxon>unclassified sequences</taxon>
        <taxon>metagenomes</taxon>
        <taxon>ecological metagenomes</taxon>
    </lineage>
</organism>
<gene>
    <name evidence="1" type="ORF">LCGC14_0813690</name>
</gene>
<protein>
    <submittedName>
        <fullName evidence="1">Uncharacterized protein</fullName>
    </submittedName>
</protein>
<dbReference type="AlphaFoldDB" id="A0A0F9Q655"/>
<sequence length="79" mass="9546">MAKHWYRELTLFGGRLRVYACNETFAPLPTIGEWTGWKGVCGYTLDWLWWSAGYNIDVPMPKWRRALMRRGLVKRWRRL</sequence>
<accession>A0A0F9Q655</accession>
<evidence type="ECO:0000313" key="1">
    <source>
        <dbReference type="EMBL" id="KKN32452.1"/>
    </source>
</evidence>
<dbReference type="EMBL" id="LAZR01002252">
    <property type="protein sequence ID" value="KKN32452.1"/>
    <property type="molecule type" value="Genomic_DNA"/>
</dbReference>
<proteinExistence type="predicted"/>